<proteinExistence type="predicted"/>
<dbReference type="OrthoDB" id="5559671at2759"/>
<dbReference type="EMBL" id="JANBOJ010000440">
    <property type="protein sequence ID" value="KAJ1719260.1"/>
    <property type="molecule type" value="Genomic_DNA"/>
</dbReference>
<name>A0A9W8CML7_9FUNG</name>
<feature type="non-terminal residue" evidence="3">
    <location>
        <position position="1"/>
    </location>
</feature>
<feature type="chain" id="PRO_5040816743" evidence="2">
    <location>
        <begin position="26"/>
        <end position="178"/>
    </location>
</feature>
<evidence type="ECO:0000313" key="4">
    <source>
        <dbReference type="Proteomes" id="UP001149813"/>
    </source>
</evidence>
<feature type="transmembrane region" description="Helical" evidence="1">
    <location>
        <begin position="52"/>
        <end position="69"/>
    </location>
</feature>
<sequence>KKRLTSRIALGVLTLFSIIPPIAFAATMFTWQNQNTVNKAHTGAFYVKQDCARGFVIAGCLGNIIRVYLDYRRLTYSNFRFLFRRMTRILTWACLCVVAFNDRLLDYSFAQSSTVKASGNAKSYYSAFLYGALGVQAAGILLYFFMGWHEKLYEKSWENGQAAMAWKNKDKRTPFSAA</sequence>
<feature type="transmembrane region" description="Helical" evidence="1">
    <location>
        <begin position="89"/>
        <end position="105"/>
    </location>
</feature>
<organism evidence="3 4">
    <name type="scientific">Coemansia erecta</name>
    <dbReference type="NCBI Taxonomy" id="147472"/>
    <lineage>
        <taxon>Eukaryota</taxon>
        <taxon>Fungi</taxon>
        <taxon>Fungi incertae sedis</taxon>
        <taxon>Zoopagomycota</taxon>
        <taxon>Kickxellomycotina</taxon>
        <taxon>Kickxellomycetes</taxon>
        <taxon>Kickxellales</taxon>
        <taxon>Kickxellaceae</taxon>
        <taxon>Coemansia</taxon>
    </lineage>
</organism>
<keyword evidence="1" id="KW-1133">Transmembrane helix</keyword>
<protein>
    <submittedName>
        <fullName evidence="3">Uncharacterized protein</fullName>
    </submittedName>
</protein>
<dbReference type="Proteomes" id="UP001149813">
    <property type="component" value="Unassembled WGS sequence"/>
</dbReference>
<keyword evidence="2" id="KW-0732">Signal</keyword>
<keyword evidence="1" id="KW-0812">Transmembrane</keyword>
<keyword evidence="1" id="KW-0472">Membrane</keyword>
<accession>A0A9W8CML7</accession>
<evidence type="ECO:0000256" key="1">
    <source>
        <dbReference type="SAM" id="Phobius"/>
    </source>
</evidence>
<feature type="transmembrane region" description="Helical" evidence="1">
    <location>
        <begin position="125"/>
        <end position="146"/>
    </location>
</feature>
<dbReference type="AlphaFoldDB" id="A0A9W8CML7"/>
<feature type="signal peptide" evidence="2">
    <location>
        <begin position="1"/>
        <end position="25"/>
    </location>
</feature>
<keyword evidence="4" id="KW-1185">Reference proteome</keyword>
<evidence type="ECO:0000256" key="2">
    <source>
        <dbReference type="SAM" id="SignalP"/>
    </source>
</evidence>
<evidence type="ECO:0000313" key="3">
    <source>
        <dbReference type="EMBL" id="KAJ1719260.1"/>
    </source>
</evidence>
<comment type="caution">
    <text evidence="3">The sequence shown here is derived from an EMBL/GenBank/DDBJ whole genome shotgun (WGS) entry which is preliminary data.</text>
</comment>
<reference evidence="3" key="1">
    <citation type="submission" date="2022-07" db="EMBL/GenBank/DDBJ databases">
        <title>Phylogenomic reconstructions and comparative analyses of Kickxellomycotina fungi.</title>
        <authorList>
            <person name="Reynolds N.K."/>
            <person name="Stajich J.E."/>
            <person name="Barry K."/>
            <person name="Grigoriev I.V."/>
            <person name="Crous P."/>
            <person name="Smith M.E."/>
        </authorList>
    </citation>
    <scope>NUCLEOTIDE SEQUENCE</scope>
    <source>
        <strain evidence="3">NBRC 32514</strain>
    </source>
</reference>
<gene>
    <name evidence="3" type="ORF">LPJ53_005947</name>
</gene>